<evidence type="ECO:0000313" key="3">
    <source>
        <dbReference type="Proteomes" id="UP000037460"/>
    </source>
</evidence>
<dbReference type="EMBL" id="JWZX01002654">
    <property type="protein sequence ID" value="KOO27858.1"/>
    <property type="molecule type" value="Genomic_DNA"/>
</dbReference>
<gene>
    <name evidence="2" type="ORF">Ctob_012380</name>
</gene>
<feature type="compositionally biased region" description="Basic and acidic residues" evidence="1">
    <location>
        <begin position="365"/>
        <end position="376"/>
    </location>
</feature>
<feature type="region of interest" description="Disordered" evidence="1">
    <location>
        <begin position="336"/>
        <end position="376"/>
    </location>
</feature>
<evidence type="ECO:0000313" key="2">
    <source>
        <dbReference type="EMBL" id="KOO27858.1"/>
    </source>
</evidence>
<organism evidence="2 3">
    <name type="scientific">Chrysochromulina tobinii</name>
    <dbReference type="NCBI Taxonomy" id="1460289"/>
    <lineage>
        <taxon>Eukaryota</taxon>
        <taxon>Haptista</taxon>
        <taxon>Haptophyta</taxon>
        <taxon>Prymnesiophyceae</taxon>
        <taxon>Prymnesiales</taxon>
        <taxon>Chrysochromulinaceae</taxon>
        <taxon>Chrysochromulina</taxon>
    </lineage>
</organism>
<comment type="caution">
    <text evidence="2">The sequence shown here is derived from an EMBL/GenBank/DDBJ whole genome shotgun (WGS) entry which is preliminary data.</text>
</comment>
<sequence>MAQHGSGELRTTFGSAADIIVEQAFLERTRVHPELIKGSGLAPLVRMLQGHTSRELNDLVNANEVTDPSRSGMPRVSSLASIATQPADNSPPHSECNSPCGGWSPVAAEALPAGLMLPRGLMPPTAASFTARMRLDLERAVAAAAAKAPGTAAASLPPRLGLGLASAFLREHASRCPPAVAPAPAAPALRAPSVPNVSPTLSASPMPVGPLAPETFFLTALPNMDEPSRIAVGVKGRSSPLRPISGVISGVARAASAFSAVCASDVESRASSPHSAVDDPDCLASAPAKLPALGQIQVLDEGTPGAALPRIANLSQGCSDGLLLLSATACLVQRRAAPEAPERAVGSEDDPSSKRARTTSFTPHARVESKLEHIEV</sequence>
<evidence type="ECO:0000256" key="1">
    <source>
        <dbReference type="SAM" id="MobiDB-lite"/>
    </source>
</evidence>
<dbReference type="AlphaFoldDB" id="A0A0M0JNM2"/>
<dbReference type="Proteomes" id="UP000037460">
    <property type="component" value="Unassembled WGS sequence"/>
</dbReference>
<protein>
    <submittedName>
        <fullName evidence="2">Uncharacterized protein</fullName>
    </submittedName>
</protein>
<name>A0A0M0JNM2_9EUKA</name>
<feature type="region of interest" description="Disordered" evidence="1">
    <location>
        <begin position="64"/>
        <end position="98"/>
    </location>
</feature>
<proteinExistence type="predicted"/>
<feature type="compositionally biased region" description="Basic and acidic residues" evidence="1">
    <location>
        <begin position="336"/>
        <end position="346"/>
    </location>
</feature>
<accession>A0A0M0JNM2</accession>
<reference evidence="3" key="1">
    <citation type="journal article" date="2015" name="PLoS Genet.">
        <title>Genome Sequence and Transcriptome Analyses of Chrysochromulina tobin: Metabolic Tools for Enhanced Algal Fitness in the Prominent Order Prymnesiales (Haptophyceae).</title>
        <authorList>
            <person name="Hovde B.T."/>
            <person name="Deodato C.R."/>
            <person name="Hunsperger H.M."/>
            <person name="Ryken S.A."/>
            <person name="Yost W."/>
            <person name="Jha R.K."/>
            <person name="Patterson J."/>
            <person name="Monnat R.J. Jr."/>
            <person name="Barlow S.B."/>
            <person name="Starkenburg S.R."/>
            <person name="Cattolico R.A."/>
        </authorList>
    </citation>
    <scope>NUCLEOTIDE SEQUENCE</scope>
    <source>
        <strain evidence="3">CCMP291</strain>
    </source>
</reference>
<keyword evidence="3" id="KW-1185">Reference proteome</keyword>
<feature type="compositionally biased region" description="Polar residues" evidence="1">
    <location>
        <begin position="78"/>
        <end position="97"/>
    </location>
</feature>